<evidence type="ECO:0000256" key="8">
    <source>
        <dbReference type="PROSITE-ProRule" id="PRU10059"/>
    </source>
</evidence>
<evidence type="ECO:0000313" key="12">
    <source>
        <dbReference type="Proteomes" id="UP001151699"/>
    </source>
</evidence>
<evidence type="ECO:0000256" key="7">
    <source>
        <dbReference type="ARBA" id="ARBA00023326"/>
    </source>
</evidence>
<evidence type="ECO:0000256" key="4">
    <source>
        <dbReference type="ARBA" id="ARBA00023001"/>
    </source>
</evidence>
<dbReference type="GO" id="GO:0030245">
    <property type="term" value="P:cellulose catabolic process"/>
    <property type="evidence" value="ECO:0007669"/>
    <property type="project" value="UniProtKB-KW"/>
</dbReference>
<keyword evidence="5 8" id="KW-0119">Carbohydrate metabolism</keyword>
<evidence type="ECO:0000256" key="9">
    <source>
        <dbReference type="RuleBase" id="RU361166"/>
    </source>
</evidence>
<dbReference type="EMBL" id="WJQU01000003">
    <property type="protein sequence ID" value="KAJ6640345.1"/>
    <property type="molecule type" value="Genomic_DNA"/>
</dbReference>
<dbReference type="InterPro" id="IPR012341">
    <property type="entry name" value="6hp_glycosidase-like_sf"/>
</dbReference>
<dbReference type="InterPro" id="IPR001701">
    <property type="entry name" value="Glyco_hydro_9"/>
</dbReference>
<evidence type="ECO:0000256" key="2">
    <source>
        <dbReference type="ARBA" id="ARBA00007072"/>
    </source>
</evidence>
<comment type="caution">
    <text evidence="11">The sequence shown here is derived from an EMBL/GenBank/DDBJ whole genome shotgun (WGS) entry which is preliminary data.</text>
</comment>
<dbReference type="PROSITE" id="PS00592">
    <property type="entry name" value="GH9_2"/>
    <property type="match status" value="1"/>
</dbReference>
<dbReference type="InterPro" id="IPR018221">
    <property type="entry name" value="Glyco_hydro_9_His_AS"/>
</dbReference>
<dbReference type="InterPro" id="IPR008928">
    <property type="entry name" value="6-hairpin_glycosidase_sf"/>
</dbReference>
<dbReference type="Pfam" id="PF00759">
    <property type="entry name" value="Glyco_hydro_9"/>
    <property type="match status" value="1"/>
</dbReference>
<dbReference type="PANTHER" id="PTHR22298">
    <property type="entry name" value="ENDO-1,4-BETA-GLUCANASE"/>
    <property type="match status" value="1"/>
</dbReference>
<dbReference type="GO" id="GO:0008810">
    <property type="term" value="F:cellulase activity"/>
    <property type="evidence" value="ECO:0007669"/>
    <property type="project" value="UniProtKB-EC"/>
</dbReference>
<organism evidence="11 12">
    <name type="scientific">Pseudolycoriella hygida</name>
    <dbReference type="NCBI Taxonomy" id="35572"/>
    <lineage>
        <taxon>Eukaryota</taxon>
        <taxon>Metazoa</taxon>
        <taxon>Ecdysozoa</taxon>
        <taxon>Arthropoda</taxon>
        <taxon>Hexapoda</taxon>
        <taxon>Insecta</taxon>
        <taxon>Pterygota</taxon>
        <taxon>Neoptera</taxon>
        <taxon>Endopterygota</taxon>
        <taxon>Diptera</taxon>
        <taxon>Nematocera</taxon>
        <taxon>Sciaroidea</taxon>
        <taxon>Sciaridae</taxon>
        <taxon>Pseudolycoriella</taxon>
    </lineage>
</organism>
<protein>
    <recommendedName>
        <fullName evidence="9">Endoglucanase</fullName>
        <ecNumber evidence="9">3.2.1.4</ecNumber>
    </recommendedName>
</protein>
<keyword evidence="7 8" id="KW-0624">Polysaccharide degradation</keyword>
<evidence type="ECO:0000256" key="5">
    <source>
        <dbReference type="ARBA" id="ARBA00023277"/>
    </source>
</evidence>
<keyword evidence="12" id="KW-1185">Reference proteome</keyword>
<dbReference type="Gene3D" id="1.50.10.10">
    <property type="match status" value="1"/>
</dbReference>
<evidence type="ECO:0000256" key="3">
    <source>
        <dbReference type="ARBA" id="ARBA00022801"/>
    </source>
</evidence>
<feature type="active site" evidence="8">
    <location>
        <position position="386"/>
    </location>
</feature>
<feature type="signal peptide" evidence="9">
    <location>
        <begin position="1"/>
        <end position="19"/>
    </location>
</feature>
<evidence type="ECO:0000313" key="11">
    <source>
        <dbReference type="EMBL" id="KAJ6640345.1"/>
    </source>
</evidence>
<evidence type="ECO:0000256" key="6">
    <source>
        <dbReference type="ARBA" id="ARBA00023295"/>
    </source>
</evidence>
<feature type="chain" id="PRO_5040528672" description="Endoglucanase" evidence="9">
    <location>
        <begin position="20"/>
        <end position="465"/>
    </location>
</feature>
<keyword evidence="9" id="KW-0732">Signal</keyword>
<dbReference type="EC" id="3.2.1.4" evidence="9"/>
<dbReference type="Proteomes" id="UP001151699">
    <property type="component" value="Chromosome X"/>
</dbReference>
<keyword evidence="4 9" id="KW-0136">Cellulose degradation</keyword>
<comment type="similarity">
    <text evidence="2 8 9">Belongs to the glycosyl hydrolase 9 (cellulase E) family.</text>
</comment>
<reference evidence="11" key="1">
    <citation type="submission" date="2022-07" db="EMBL/GenBank/DDBJ databases">
        <authorList>
            <person name="Trinca V."/>
            <person name="Uliana J.V.C."/>
            <person name="Torres T.T."/>
            <person name="Ward R.J."/>
            <person name="Monesi N."/>
        </authorList>
    </citation>
    <scope>NUCLEOTIDE SEQUENCE</scope>
    <source>
        <strain evidence="11">HSMRA1968</strain>
        <tissue evidence="11">Whole embryos</tissue>
    </source>
</reference>
<name>A0A9Q0MYM6_9DIPT</name>
<accession>A0A9Q0MYM6</accession>
<sequence>MKSYLTAFSIALCIYACMGQQTYNYTEAIRLSNTFYRIQRQGRIADNHIPWRVDCFLHDGQDVGIDLSGGHFHAADYTKFLFPYASFTTMLNWGLLDWANGYNETVVDDSFDTVRRSLEYLVVMHPSPNVMFVQIGNGSLDHTLWERCEDWPHGPRTTFQINETAPGSDIASEYAAAFASGYLIFKDRDAAFAETLLQHAIDAYEFAFNFRGKYSDSVPEIAEFYNSTGFGDDLGWGAVWLLRATNNTQRYKPILDKLWCEEDYQENNGTEFSWDKKYAGVFILGNKVLEEAGSAEARYRDKGIEYCNAVMNVERTPQGLTLIDEWTPLRFVSNAAFACLNLAEQPNSGNVTAYRLWAMSQMHYILGDTGRSFVVGFGENSPRNPHHRISSCPPRPAPCGWAFFNSDADNHFECTGALVGGPDRNDNFQDLRQNWEQNDVGLDYNAGFQSAMAALNQLQRFGLIP</sequence>
<dbReference type="SUPFAM" id="SSF48208">
    <property type="entry name" value="Six-hairpin glycosidases"/>
    <property type="match status" value="1"/>
</dbReference>
<evidence type="ECO:0000256" key="1">
    <source>
        <dbReference type="ARBA" id="ARBA00000966"/>
    </source>
</evidence>
<gene>
    <name evidence="11" type="primary">celD_3</name>
    <name evidence="11" type="ORF">Bhyg_13095</name>
</gene>
<comment type="catalytic activity">
    <reaction evidence="1 9">
        <text>Endohydrolysis of (1-&gt;4)-beta-D-glucosidic linkages in cellulose, lichenin and cereal beta-D-glucans.</text>
        <dbReference type="EC" id="3.2.1.4"/>
    </reaction>
</comment>
<keyword evidence="3 8" id="KW-0378">Hydrolase</keyword>
<feature type="domain" description="Glycoside hydrolase family 9" evidence="10">
    <location>
        <begin position="25"/>
        <end position="451"/>
    </location>
</feature>
<keyword evidence="6 8" id="KW-0326">Glycosidase</keyword>
<dbReference type="AlphaFoldDB" id="A0A9Q0MYM6"/>
<evidence type="ECO:0000259" key="10">
    <source>
        <dbReference type="Pfam" id="PF00759"/>
    </source>
</evidence>
<proteinExistence type="inferred from homology"/>
<dbReference type="OrthoDB" id="10257085at2759"/>